<keyword evidence="4" id="KW-1185">Reference proteome</keyword>
<keyword evidence="2" id="KW-0472">Membrane</keyword>
<sequence>MCGITDPGGCVADAARSGLEAMAEAIADAAAWIITESFTWWVDTSADQLNTGVVNAVREVTMPLTVSVAAAGMIVFGIRMVLSGSPDPLLSMGEGVAKLTFWTVAGTLVLNSAMKAAAAFSGWVLDSARTRKLGEQLVEAFDLPVEDNIGVILLLSLIGFLAGVVQWLISLFREGAVVILAGCLPLAASGSLGLGRPWLSKITGWCLALIFWQPAASLVYFAAFSMLEHARGGQETLVGITMLVIANFALPTLMKLFSWVVSTSSGGGGSGSSKAAGVAMAYQIRGAAAVRGSGRMSPDQHARLIGSALPHQGTPGGGQTGPGSVASGAVPGSRTPAADPAGPGGPAWTPGTISGTPGAPGTSGGGAAGGSGATGAGGAAASGAGAAAPAAGEASAGAAGAVGAKATAAAGPIGAAAAAAVVGAAGAKAVGRAMTEGADAQPASPREPGKEGSK</sequence>
<protein>
    <recommendedName>
        <fullName evidence="5">Type IV secretion system protein</fullName>
    </recommendedName>
</protein>
<dbReference type="EMBL" id="CP031320">
    <property type="protein sequence ID" value="AXK34653.1"/>
    <property type="molecule type" value="Genomic_DNA"/>
</dbReference>
<feature type="compositionally biased region" description="Low complexity" evidence="1">
    <location>
        <begin position="335"/>
        <end position="360"/>
    </location>
</feature>
<name>A0A345XSN7_9ACTN</name>
<gene>
    <name evidence="3" type="ORF">DVA86_20380</name>
</gene>
<dbReference type="AlphaFoldDB" id="A0A345XSN7"/>
<accession>A0A345XSN7</accession>
<feature type="transmembrane region" description="Helical" evidence="2">
    <location>
        <begin position="149"/>
        <end position="169"/>
    </location>
</feature>
<feature type="transmembrane region" description="Helical" evidence="2">
    <location>
        <begin position="236"/>
        <end position="254"/>
    </location>
</feature>
<evidence type="ECO:0008006" key="5">
    <source>
        <dbReference type="Google" id="ProtNLM"/>
    </source>
</evidence>
<feature type="compositionally biased region" description="Gly residues" evidence="1">
    <location>
        <begin position="361"/>
        <end position="380"/>
    </location>
</feature>
<proteinExistence type="predicted"/>
<feature type="region of interest" description="Disordered" evidence="1">
    <location>
        <begin position="428"/>
        <end position="454"/>
    </location>
</feature>
<dbReference type="KEGG" id="sarm:DVA86_20380"/>
<evidence type="ECO:0000313" key="3">
    <source>
        <dbReference type="EMBL" id="AXK34653.1"/>
    </source>
</evidence>
<keyword evidence="2" id="KW-1133">Transmembrane helix</keyword>
<evidence type="ECO:0000313" key="4">
    <source>
        <dbReference type="Proteomes" id="UP000254425"/>
    </source>
</evidence>
<evidence type="ECO:0000256" key="1">
    <source>
        <dbReference type="SAM" id="MobiDB-lite"/>
    </source>
</evidence>
<feature type="region of interest" description="Disordered" evidence="1">
    <location>
        <begin position="306"/>
        <end position="384"/>
    </location>
</feature>
<dbReference type="Proteomes" id="UP000254425">
    <property type="component" value="Chromosome"/>
</dbReference>
<evidence type="ECO:0000256" key="2">
    <source>
        <dbReference type="SAM" id="Phobius"/>
    </source>
</evidence>
<feature type="transmembrane region" description="Helical" evidence="2">
    <location>
        <begin position="99"/>
        <end position="125"/>
    </location>
</feature>
<feature type="transmembrane region" description="Helical" evidence="2">
    <location>
        <begin position="60"/>
        <end position="78"/>
    </location>
</feature>
<feature type="transmembrane region" description="Helical" evidence="2">
    <location>
        <begin position="202"/>
        <end position="224"/>
    </location>
</feature>
<reference evidence="3 4" key="1">
    <citation type="submission" date="2018-07" db="EMBL/GenBank/DDBJ databases">
        <title>Draft genome of the type strain Streptomyces armeniacus ATCC 15676.</title>
        <authorList>
            <person name="Labana P."/>
            <person name="Gosse J.T."/>
            <person name="Boddy C.N."/>
        </authorList>
    </citation>
    <scope>NUCLEOTIDE SEQUENCE [LARGE SCALE GENOMIC DNA]</scope>
    <source>
        <strain evidence="3 4">ATCC 15676</strain>
    </source>
</reference>
<keyword evidence="2" id="KW-0812">Transmembrane</keyword>
<feature type="transmembrane region" description="Helical" evidence="2">
    <location>
        <begin position="176"/>
        <end position="196"/>
    </location>
</feature>
<organism evidence="3 4">
    <name type="scientific">Streptomyces armeniacus</name>
    <dbReference type="NCBI Taxonomy" id="83291"/>
    <lineage>
        <taxon>Bacteria</taxon>
        <taxon>Bacillati</taxon>
        <taxon>Actinomycetota</taxon>
        <taxon>Actinomycetes</taxon>
        <taxon>Kitasatosporales</taxon>
        <taxon>Streptomycetaceae</taxon>
        <taxon>Streptomyces</taxon>
    </lineage>
</organism>
<dbReference type="RefSeq" id="WP_208880231.1">
    <property type="nucleotide sequence ID" value="NZ_CP031320.1"/>
</dbReference>